<organism evidence="3 4">
    <name type="scientific">Leishmania tarentolae</name>
    <name type="common">Sauroleishmania tarentolae</name>
    <dbReference type="NCBI Taxonomy" id="5689"/>
    <lineage>
        <taxon>Eukaryota</taxon>
        <taxon>Discoba</taxon>
        <taxon>Euglenozoa</taxon>
        <taxon>Kinetoplastea</taxon>
        <taxon>Metakinetoplastina</taxon>
        <taxon>Trypanosomatida</taxon>
        <taxon>Trypanosomatidae</taxon>
        <taxon>Leishmaniinae</taxon>
        <taxon>Leishmania</taxon>
        <taxon>lizard Leishmania</taxon>
    </lineage>
</organism>
<feature type="region of interest" description="Disordered" evidence="2">
    <location>
        <begin position="1269"/>
        <end position="1303"/>
    </location>
</feature>
<evidence type="ECO:0000313" key="4">
    <source>
        <dbReference type="Proteomes" id="UP000419144"/>
    </source>
</evidence>
<feature type="region of interest" description="Disordered" evidence="2">
    <location>
        <begin position="4126"/>
        <end position="4213"/>
    </location>
</feature>
<feature type="compositionally biased region" description="Polar residues" evidence="2">
    <location>
        <begin position="2105"/>
        <end position="2122"/>
    </location>
</feature>
<feature type="compositionally biased region" description="Polar residues" evidence="2">
    <location>
        <begin position="1275"/>
        <end position="1298"/>
    </location>
</feature>
<feature type="compositionally biased region" description="Polar residues" evidence="2">
    <location>
        <begin position="4013"/>
        <end position="4023"/>
    </location>
</feature>
<feature type="region of interest" description="Disordered" evidence="2">
    <location>
        <begin position="107"/>
        <end position="137"/>
    </location>
</feature>
<feature type="compositionally biased region" description="Low complexity" evidence="2">
    <location>
        <begin position="2642"/>
        <end position="2655"/>
    </location>
</feature>
<dbReference type="Proteomes" id="UP000419144">
    <property type="component" value="Unassembled WGS sequence"/>
</dbReference>
<feature type="coiled-coil region" evidence="1">
    <location>
        <begin position="2290"/>
        <end position="2317"/>
    </location>
</feature>
<feature type="compositionally biased region" description="Basic residues" evidence="2">
    <location>
        <begin position="3373"/>
        <end position="3383"/>
    </location>
</feature>
<dbReference type="EMBL" id="BLBS01000018">
    <property type="protein sequence ID" value="GET87108.1"/>
    <property type="molecule type" value="Genomic_DNA"/>
</dbReference>
<dbReference type="PANTHER" id="PTHR18887:SF5">
    <property type="entry name" value="GOLGIN SUBFAMILY B MEMBER 1-LIKE"/>
    <property type="match status" value="1"/>
</dbReference>
<feature type="region of interest" description="Disordered" evidence="2">
    <location>
        <begin position="1512"/>
        <end position="1559"/>
    </location>
</feature>
<feature type="compositionally biased region" description="Basic and acidic residues" evidence="2">
    <location>
        <begin position="2224"/>
        <end position="2236"/>
    </location>
</feature>
<feature type="region of interest" description="Disordered" evidence="2">
    <location>
        <begin position="1059"/>
        <end position="1084"/>
    </location>
</feature>
<feature type="compositionally biased region" description="Polar residues" evidence="2">
    <location>
        <begin position="307"/>
        <end position="327"/>
    </location>
</feature>
<feature type="region of interest" description="Disordered" evidence="2">
    <location>
        <begin position="2885"/>
        <end position="2912"/>
    </location>
</feature>
<keyword evidence="1" id="KW-0175">Coiled coil</keyword>
<feature type="compositionally biased region" description="Polar residues" evidence="2">
    <location>
        <begin position="3261"/>
        <end position="3275"/>
    </location>
</feature>
<feature type="compositionally biased region" description="Polar residues" evidence="2">
    <location>
        <begin position="997"/>
        <end position="1008"/>
    </location>
</feature>
<feature type="region of interest" description="Disordered" evidence="2">
    <location>
        <begin position="3896"/>
        <end position="3924"/>
    </location>
</feature>
<feature type="region of interest" description="Disordered" evidence="2">
    <location>
        <begin position="183"/>
        <end position="268"/>
    </location>
</feature>
<feature type="region of interest" description="Disordered" evidence="2">
    <location>
        <begin position="3251"/>
        <end position="3275"/>
    </location>
</feature>
<reference evidence="3" key="1">
    <citation type="submission" date="2019-11" db="EMBL/GenBank/DDBJ databases">
        <title>Leishmania tarentolae CDS.</title>
        <authorList>
            <person name="Goto Y."/>
            <person name="Yamagishi J."/>
        </authorList>
    </citation>
    <scope>NUCLEOTIDE SEQUENCE [LARGE SCALE GENOMIC DNA]</scope>
    <source>
        <strain evidence="3">Parrot Tar II</strain>
    </source>
</reference>
<feature type="compositionally biased region" description="Low complexity" evidence="2">
    <location>
        <begin position="2885"/>
        <end position="2896"/>
    </location>
</feature>
<feature type="region of interest" description="Disordered" evidence="2">
    <location>
        <begin position="2612"/>
        <end position="2655"/>
    </location>
</feature>
<dbReference type="VEuPathDB" id="TriTrypDB:LtaPh_1407800"/>
<protein>
    <submittedName>
        <fullName evidence="3">Uncharacterized protein</fullName>
    </submittedName>
</protein>
<evidence type="ECO:0000313" key="3">
    <source>
        <dbReference type="EMBL" id="GET87108.1"/>
    </source>
</evidence>
<feature type="compositionally biased region" description="Low complexity" evidence="2">
    <location>
        <begin position="1203"/>
        <end position="1218"/>
    </location>
</feature>
<dbReference type="PANTHER" id="PTHR18887">
    <property type="entry name" value="GOLGI-ASSOCIATED PROTEIN GCP360-RELATED"/>
    <property type="match status" value="1"/>
</dbReference>
<feature type="region of interest" description="Disordered" evidence="2">
    <location>
        <begin position="3995"/>
        <end position="4045"/>
    </location>
</feature>
<name>A0A640KCT4_LEITA</name>
<dbReference type="PROSITE" id="PS51257">
    <property type="entry name" value="PROKAR_LIPOPROTEIN"/>
    <property type="match status" value="1"/>
</dbReference>
<dbReference type="OrthoDB" id="267699at2759"/>
<feature type="region of interest" description="Disordered" evidence="2">
    <location>
        <begin position="2682"/>
        <end position="2754"/>
    </location>
</feature>
<feature type="coiled-coil region" evidence="1">
    <location>
        <begin position="3151"/>
        <end position="3192"/>
    </location>
</feature>
<feature type="coiled-coil region" evidence="1">
    <location>
        <begin position="4080"/>
        <end position="4107"/>
    </location>
</feature>
<feature type="compositionally biased region" description="Polar residues" evidence="2">
    <location>
        <begin position="244"/>
        <end position="259"/>
    </location>
</feature>
<feature type="coiled-coil region" evidence="1">
    <location>
        <begin position="3767"/>
        <end position="3836"/>
    </location>
</feature>
<feature type="region of interest" description="Disordered" evidence="2">
    <location>
        <begin position="419"/>
        <end position="449"/>
    </location>
</feature>
<keyword evidence="4" id="KW-1185">Reference proteome</keyword>
<feature type="region of interest" description="Disordered" evidence="2">
    <location>
        <begin position="3009"/>
        <end position="3029"/>
    </location>
</feature>
<evidence type="ECO:0000256" key="1">
    <source>
        <dbReference type="SAM" id="Coils"/>
    </source>
</evidence>
<accession>A0A640KCT4</accession>
<feature type="compositionally biased region" description="Low complexity" evidence="2">
    <location>
        <begin position="4140"/>
        <end position="4158"/>
    </location>
</feature>
<sequence length="4213" mass="452807">MMQKRVDNDIADVTPSLARTMASGTYTVALSCALPCIAVGTSSSAEPNKERASSTPKSLGAAVSPRVLPTDPSAMLFTAIARHVHRCLTTPSAIGSEGADELHSIKKGGANKKYSPPSASDTGCGARPQPTGDSDGDMSAAHLVACTQQVEAHLLRCLLHVELTPGRMPNQPEVIGEALGASSTTTEAGTMEGSQQKRIVPRTVTTASPTTTTEGEQSPPPRHPSVSRVGHNSSLGGNTDAHSRIQSSVPTETAASTSPRSREPSGGIKASELYYTYTNQSIPSSQPRPPSRSPAGVTYTSPMHGPSCSNRATDSTETVKGSPATTKGRQRPSLDSAAAQDSEGALPAYVRGLPVFPCTRGGTVRPLHPTEIHAALRSWPSRITQYVLATTVAEQELQSAAANAGGGTNVDAPAVHVPARSDASASHAHEEGSAFSSASSQAGGDAEGDEDEAGVVIDVLLRRLCDMLQHTRLAADICDAGAGQSPSIDFPSFACFYLADSDPVNAACNSDIDEHTPSQRFGKSGVVQLYLTQLAKVLLSAITSGGTSASGLARQDEADLMGRLPLSGDMVTCIGMLLKSTPLITASRPSSELPVSTPALNIEDVEVRPPLLTARGAVWRALRSLLNFSPLSSHNPTMCTTPFVVGLIRRYTSGGPNSSSGGSGGDGLRIRFLPVADVIGPTGVTTAAAAEPAADNGLRDCQDAAHDPLSVPAFYTAVFLEVTGEDVLHPTANHEDAVTLEEESTSKVQYEADVPKVYRDRHRRRMEVEKHRRGRYSSSATHVGRVLRSGEGNFDGGAGALASAKNCLEGSTVLSSRDRCLSRRACALWEKLLALVHFVHVSGTPAEVETTARYVTLVIRRRRTARQQPQHDPQQASRASVAPVSIAESATLPSVPSFFFTLTKIEALRTAAATAAEARQALFCNGQDDGDDHDSAPFDVEQGVRTKTGSASTDAVAAGRPNFFFRSPGLGLRTLLGWGKGAATSPPDPPASPSSSLQDRSSHSNIRTPPQREGGGPPRRAPPTESPSRAMQDESTEELIMDWMHDVLIPLFFETTVSGSVAPPEGSTAPNKPLEGNERDDSQDNESIAAATAGRRRAPFHLRSKRVLLGRVQAVTPSMVYRSFTTAPSNPPVVAACDMDTTMEAMVHDSMFDAHLLPYLLLNQLFFATDGSSVNATHGIFNSPPPQARSASLSERASEHPHSAAAGQQHSPQAASQSHRLRSMHPLPVSATAAISEHPPNAHDRRVSFLEDVSTSTPLRLDARLPDVGVGARSPLQQPLSTTPSGASPERSSSTAGSPRSILKSGRRYKREKLIRSSAPAVSVVPFRSLFLWRLLAAEVLVSGHRAQGASKQEQQQQQNFGDISAISSTLCTTSEVYLRYMQALAVRVASDVSTAVLLAGLLAEQCACCRQLRGYYDPTHPHGSVAVTEHDHSSTNCDPAGSEKKCNTRASPAEVNAEAARWGALRCDDLLPLANSAALAFAQAALAPILCSDDGTPAYLAGVIKEVKDGVDFSDPGDEDECKCEPRSDPNSDQSNTSATSYVDSHKEQRGVREDGEALEHRHTSAPFVISPLSPCLPADALNRLQTLSVVYLLHIRQEVLENVTRPLDVVIRRLTLALARHRLQVLCRPLDDFVRRSNATGPRCDADGRTQEVHTEQQFWQLVREVLEMYGDCLLLPHLLGDAGALRSATAPATPTEDEAVASNAVVSRPEGNRKAGPCAHEKPSVVLPEEGDVISLLTSCQESPGPLPFAAAGPLTTRVSAGIPKPWLSREQQDQQQQQQPVVRSMRRSRVGFVPLSFGNANFDPIHSSSLLPAQCTVHQALPSRWSVPRTLSVWNPQSHDLDDSYDLHSFAFDRRATRLTSYATQGASRHSSSALNGAIGDFVKAATSALELPQSPSFGSLYTQSTVFGSQARVSLQAGTGTADTAMTSPVLGNCFSRNRTSGNTISMVSSSSRVRHLSWKHGCAGDASHDVDAASRAPLPYAQQRAVGVPAFAASTTAESKRLWLSPPGLFDFVSVTTPHHVVTGTGSAADSCEGSPLCAISSGSDASQLRLQQALISSHGSSFLTLTSAVPLLRRLQTAVSNRSARDGEDDEVSERQIQRSPQLKHQQPQQMSRAGQSPVVGARESAEAPTASTAQAARESPPSVENDDEVAAIVAGTSRERLVVHVCSGVAVESPLLSPFATEAKHMMVKTLLLRWVLPWWAQRTLDMKQGVAAKKWKESNEGHADHTTATDSEVTPNSPAQPLVQRGYSVSPPTTRSTVSTAPASTYKCRDVSYEVAPSVAVSRSTKREQELQRENAELRSRLLRTQRLLVEISQACNGLHMAAQRYKQAVALQEEKRAAAAEPMTTVANSSVSLPGGADPLAPPQQLDLVSLSPPSSTPQVVLRKGGVWVGSPHDNAAPGTMATTDSVVSPLERCSVTLSLADRASLLLLYFAETEASRERVVELCQRIGVLLNGTANVQDSNEHTASLPPSAIAKDSGLPSRFPSSTSAMATSHSFLLHSLSQGMQGSQCISPPEATSVEIAATAVLCNENSARRRHSVVSHGPSQLFSPLEPQSFRRTSTALTLMSLAPAGALAMSSTIAAETPRSTPTPIAVFIVGASNSPSTRSSPVPFSRQSSLQQQQHMPPLPPLFSSPQSSPPSVTSQPVADALFSSADDDVQRVILSLNPAVASAHASSVPLTPEGTPRLTRRAPLRSQATQGTSPQSSTTSIVWSTQVKHEPRKRHSSSVEDVEAYEHTSHQQPQRSAMCVAASGTDLVNSHATQVLTPCRDHHQPPLSRCGENGDGNCDNCHTPPSTVSSPSTHSVHFARRTLSAVESRGSAELSSSVLPPPSPLSSTISSRAFSESPFEVHNRLYGNDSAVTTTPVQGSAIADAATAETTTDAEVTGSNGSAEEPQNKQNDVYGTVAREEKPLAEGEKAASVAAAYTNFTRNYIAAAEDASHSHHEGSLSEQSVVPQARNEMLYVESSYQRPTASLAFPGSREGTPPTSRVTHRECVGTPSSSILPFSSSPSLPTVRRTSSDITMDGKLHLTTSDDAMGKASHNACCLGDDMPVQRVIVNNNEEADDVVRQKSISTNVTVPQMRRPSLPMREDANGSSPASVSSIVKAQACVNVSTAAAMSSSPWRERTPVRNSEAAVTALADLQQRLSGSNSALVELRQQLQQAEQELREKEKAMACITEQFAATEAALYAAQKAASVAEEKARQQQRLFTPSPPPARASVATSTEKLWLAPPALSTMLGGEKAKEVGNRSGTSTSAGATDRTSPLANTAAAMVEPVDGESTANAACVVAVAAGSLLLSAADSSPSSLCAQLLRRVHDLEAELRNANFRMDQWRALLDAERHAHVVQADQLTQRLESEQRRSARASRSRSRSRSLSPLVNGAVPSPCGEYAMKEEARATQLPAPPLSLESIPPPAVEVHPLRLGIGDVELRLASPNEQQRISTLTERLQVVEAHAAEEHTQRVAAENGMRALEGELRVLRVQMEALESQRAIAQAQQRQKDNDADQRDEALRRQVESDKQTLTAMEAAQTASKELQRHLKEELDAERRARSAAVADAEAVHMATQDRLMRSEEVQQQLRRELGRALEREKEALAHAAAEEKAVQSKIAALQQSVESMTDQLRTAEAESREHQHRCNIAETQAAAQESAQKVLTGRVKVLEEELSSIRAAKKQWQKDTEDRERVLRHQYEEAAASAEAAMKAQLRASSDLQQRSEDELRTMQRAQAVKDEAHRTAFEEVTRKLSAAEKAADLALDDLRRERETNERTTAALQECQSEKEELRRRFEDVREKLHLAELDADEQRRQRDRIETAKVELEAACAQQQETAKGSDDRLCREIEAHMRTIATLQEGKSVDDALRCRLEDELQSEQLARAADTAAHKVELASAQSQVSRAEQRAQGSADALRREEQAHARTLAAMQATEEANRQLMHAWAAQEANAQERTRNWLSVREACLLNWMEEKMSLIVSAWSINCAELQRQLHVQRPQQSDMQQQQHAPPLVSPSPTAADSSPVESKRRHKRRSGGVEERYGHLSAPEAVVPMRTPNLEPRTQPEMVVVSVDDPLGLRYELQRKTRHIASLEERVRQLEEAHAVDQQAVWTLQKRVAQKEMRNGNGIAAASHLPPPPPSLPMAASSWSSTSPLRTPSRAWPARHPTLGEDYRTPTAAPQWDPRPRSYGNAASSPGTTERKRLTPNEYRQRYTSL</sequence>
<feature type="region of interest" description="Disordered" evidence="2">
    <location>
        <begin position="3363"/>
        <end position="3390"/>
    </location>
</feature>
<feature type="region of interest" description="Disordered" evidence="2">
    <location>
        <begin position="1427"/>
        <end position="1446"/>
    </location>
</feature>
<feature type="region of interest" description="Disordered" evidence="2">
    <location>
        <begin position="280"/>
        <end position="342"/>
    </location>
</feature>
<feature type="coiled-coil region" evidence="1">
    <location>
        <begin position="3480"/>
        <end position="3687"/>
    </location>
</feature>
<feature type="compositionally biased region" description="Basic and acidic residues" evidence="2">
    <location>
        <begin position="1545"/>
        <end position="1559"/>
    </location>
</feature>
<feature type="region of interest" description="Disordered" evidence="2">
    <location>
        <begin position="2086"/>
        <end position="2154"/>
    </location>
</feature>
<feature type="compositionally biased region" description="Low complexity" evidence="2">
    <location>
        <begin position="3010"/>
        <end position="3024"/>
    </location>
</feature>
<feature type="compositionally biased region" description="Polar residues" evidence="2">
    <location>
        <begin position="183"/>
        <end position="197"/>
    </location>
</feature>
<feature type="compositionally biased region" description="Polar residues" evidence="2">
    <location>
        <begin position="1532"/>
        <end position="1544"/>
    </location>
</feature>
<feature type="compositionally biased region" description="Low complexity" evidence="2">
    <location>
        <begin position="2257"/>
        <end position="2271"/>
    </location>
</feature>
<comment type="caution">
    <text evidence="3">The sequence shown here is derived from an EMBL/GenBank/DDBJ whole genome shotgun (WGS) entry which is preliminary data.</text>
</comment>
<feature type="compositionally biased region" description="Low complexity" evidence="2">
    <location>
        <begin position="2705"/>
        <end position="2719"/>
    </location>
</feature>
<feature type="region of interest" description="Disordered" evidence="2">
    <location>
        <begin position="43"/>
        <end position="64"/>
    </location>
</feature>
<feature type="compositionally biased region" description="Low complexity" evidence="2">
    <location>
        <begin position="2621"/>
        <end position="2634"/>
    </location>
</feature>
<feature type="compositionally biased region" description="Low complexity" evidence="2">
    <location>
        <begin position="2134"/>
        <end position="2145"/>
    </location>
</feature>
<feature type="compositionally biased region" description="Low complexity" evidence="2">
    <location>
        <begin position="203"/>
        <end position="213"/>
    </location>
</feature>
<gene>
    <name evidence="3" type="ORF">LtaPh_1407800</name>
</gene>
<feature type="compositionally biased region" description="Polar residues" evidence="2">
    <location>
        <begin position="2237"/>
        <end position="2248"/>
    </location>
</feature>
<evidence type="ECO:0000256" key="2">
    <source>
        <dbReference type="SAM" id="MobiDB-lite"/>
    </source>
</evidence>
<feature type="compositionally biased region" description="Low complexity" evidence="2">
    <location>
        <begin position="433"/>
        <end position="444"/>
    </location>
</feature>
<feature type="region of interest" description="Disordered" evidence="2">
    <location>
        <begin position="1178"/>
        <end position="1221"/>
    </location>
</feature>
<dbReference type="InterPro" id="IPR026202">
    <property type="entry name" value="GOLGB1"/>
</dbReference>
<feature type="compositionally biased region" description="Low complexity" evidence="2">
    <location>
        <begin position="3995"/>
        <end position="4005"/>
    </location>
</feature>
<feature type="region of interest" description="Disordered" evidence="2">
    <location>
        <begin position="978"/>
        <end position="1034"/>
    </location>
</feature>
<proteinExistence type="predicted"/>
<feature type="compositionally biased region" description="Basic and acidic residues" evidence="2">
    <location>
        <begin position="4196"/>
        <end position="4213"/>
    </location>
</feature>
<feature type="region of interest" description="Disordered" evidence="2">
    <location>
        <begin position="2224"/>
        <end position="2271"/>
    </location>
</feature>
<dbReference type="GO" id="GO:0005794">
    <property type="term" value="C:Golgi apparatus"/>
    <property type="evidence" value="ECO:0007669"/>
    <property type="project" value="InterPro"/>
</dbReference>